<dbReference type="SUPFAM" id="SSF48097">
    <property type="entry name" value="Regulator of G-protein signaling, RGS"/>
    <property type="match status" value="1"/>
</dbReference>
<dbReference type="VEuPathDB" id="FungiDB:GVI51_H00187"/>
<dbReference type="GO" id="GO:0005096">
    <property type="term" value="F:GTPase activator activity"/>
    <property type="evidence" value="ECO:0007669"/>
    <property type="project" value="EnsemblFungi"/>
</dbReference>
<sequence length="650" mass="73959">MASSSNVKLGNTEFRKTPAGNLFTSDIKTIFSILLIRLDLNAHLNERNKNPFILGSKQYEFSFSLQKAICLLRNLCLLPSENRACLKVCYTIEQPFSQFLMSVFMTAKLLHTPADRTRKGPKDKVLLQPTPKGIAILQAFCRSIGLQRLPDVLFSSLNTMNLFLFERSEFTDKLLMSRVLIYLLFIKLMGPFPNVWSPSKEHDYAYVALPQNISIEDIKFSLDQNVMLSNFEPDNIAPPVDTLKGSNVYLNQSKILSPLAHKFFTNPDSDSHIQYYVSTVGVRTKPDVEVNFKTTKNYVFTTKAIWQWLMDCCDIFYPRDAAHVTARFLFYGLLEEVPASPENYAGLISKNKYVKLTTLGENIVKWGKKDDTGKNPQVDSKYLSNLGQLTSISRSPSVFPFLPRLSYPSSRQNLDKILKEPGLRHLFRHHLEKEHCSENLNAYLDVRRFLHMMGGLKNKMKLDNYNGSMSPNSININYSSLSSTAKNNEDFLSLVGTCIETACNIYSIYIMKDSPMEINIDSNLKNKIEKIIIGYVQYDYEKTCSVNSIEATIGNTLDSASGHTNLLHKKNCILKDTTMKEFSREAFMNKFGKLEINNLLFMISSLGHLYLLYEHVENATYHMMETDSLTKFLDSAVIDKIGSAFSLISV</sequence>
<dbReference type="SUPFAM" id="SSF46785">
    <property type="entry name" value="Winged helix' DNA-binding domain"/>
    <property type="match status" value="1"/>
</dbReference>
<dbReference type="GO" id="GO:0071444">
    <property type="term" value="P:cellular response to pheromone"/>
    <property type="evidence" value="ECO:0007669"/>
    <property type="project" value="EnsemblFungi"/>
</dbReference>
<dbReference type="VEuPathDB" id="FungiDB:B1J91_H00374g"/>
<dbReference type="Pfam" id="PF00615">
    <property type="entry name" value="RGS"/>
    <property type="match status" value="1"/>
</dbReference>
<accession>A0A0W0CUU0</accession>
<dbReference type="Pfam" id="PF25889">
    <property type="entry name" value="WHD_Fungal_DR"/>
    <property type="match status" value="1"/>
</dbReference>
<evidence type="ECO:0000313" key="2">
    <source>
        <dbReference type="EMBL" id="KTA99126.1"/>
    </source>
</evidence>
<feature type="domain" description="RGS" evidence="1">
    <location>
        <begin position="413"/>
        <end position="642"/>
    </location>
</feature>
<dbReference type="SMART" id="SM00315">
    <property type="entry name" value="RGS"/>
    <property type="match status" value="1"/>
</dbReference>
<dbReference type="InterPro" id="IPR016137">
    <property type="entry name" value="RGS"/>
</dbReference>
<gene>
    <name evidence="2" type="ORF">AO440_001914</name>
</gene>
<dbReference type="AlphaFoldDB" id="A0A0W0CUU0"/>
<dbReference type="Proteomes" id="UP000054886">
    <property type="component" value="Unassembled WGS sequence"/>
</dbReference>
<organism evidence="2 3">
    <name type="scientific">Candida glabrata</name>
    <name type="common">Yeast</name>
    <name type="synonym">Torulopsis glabrata</name>
    <dbReference type="NCBI Taxonomy" id="5478"/>
    <lineage>
        <taxon>Eukaryota</taxon>
        <taxon>Fungi</taxon>
        <taxon>Dikarya</taxon>
        <taxon>Ascomycota</taxon>
        <taxon>Saccharomycotina</taxon>
        <taxon>Saccharomycetes</taxon>
        <taxon>Saccharomycetales</taxon>
        <taxon>Saccharomycetaceae</taxon>
        <taxon>Nakaseomyces</taxon>
    </lineage>
</organism>
<dbReference type="GO" id="GO:0007165">
    <property type="term" value="P:signal transduction"/>
    <property type="evidence" value="ECO:0007669"/>
    <property type="project" value="EnsemblFungi"/>
</dbReference>
<dbReference type="InterPro" id="IPR036390">
    <property type="entry name" value="WH_DNA-bd_sf"/>
</dbReference>
<name>A0A0W0CUU0_CANGB</name>
<proteinExistence type="predicted"/>
<dbReference type="VEuPathDB" id="FungiDB:CAGL0H00374g"/>
<evidence type="ECO:0000259" key="1">
    <source>
        <dbReference type="PROSITE" id="PS50132"/>
    </source>
</evidence>
<dbReference type="VEuPathDB" id="FungiDB:GWK60_H00187"/>
<reference evidence="2 3" key="1">
    <citation type="submission" date="2015-10" db="EMBL/GenBank/DDBJ databases">
        <title>Draft genomes sequences of Candida glabrata isolates 1A, 1B, 2A, 2B, 3A and 3B.</title>
        <authorList>
            <person name="Haavelsrud O.E."/>
            <person name="Gaustad P."/>
        </authorList>
    </citation>
    <scope>NUCLEOTIDE SEQUENCE [LARGE SCALE GENOMIC DNA]</scope>
    <source>
        <strain evidence="2">910700640</strain>
    </source>
</reference>
<dbReference type="InterPro" id="IPR036305">
    <property type="entry name" value="RGS_sf"/>
</dbReference>
<dbReference type="Gene3D" id="1.10.167.10">
    <property type="entry name" value="Regulator of G-protein Signalling 4, domain 2"/>
    <property type="match status" value="1"/>
</dbReference>
<dbReference type="GO" id="GO:0005886">
    <property type="term" value="C:plasma membrane"/>
    <property type="evidence" value="ECO:0007669"/>
    <property type="project" value="EnsemblFungi"/>
</dbReference>
<comment type="caution">
    <text evidence="2">The sequence shown here is derived from an EMBL/GenBank/DDBJ whole genome shotgun (WGS) entry which is preliminary data.</text>
</comment>
<dbReference type="InterPro" id="IPR044926">
    <property type="entry name" value="RGS_subdomain_2"/>
</dbReference>
<protein>
    <submittedName>
        <fullName evidence="2">Protein SST2</fullName>
    </submittedName>
</protein>
<dbReference type="PROSITE" id="PS50132">
    <property type="entry name" value="RGS"/>
    <property type="match status" value="1"/>
</dbReference>
<dbReference type="PANTHER" id="PTHR10845:SF192">
    <property type="entry name" value="DOUBLE HIT, ISOFORM B"/>
    <property type="match status" value="1"/>
</dbReference>
<dbReference type="InterPro" id="IPR058855">
    <property type="entry name" value="RGS1/SST2-like_Fungal-DR"/>
</dbReference>
<dbReference type="GO" id="GO:0000747">
    <property type="term" value="P:conjugation with cellular fusion"/>
    <property type="evidence" value="ECO:0007669"/>
    <property type="project" value="EnsemblFungi"/>
</dbReference>
<dbReference type="PANTHER" id="PTHR10845">
    <property type="entry name" value="REGULATOR OF G PROTEIN SIGNALING"/>
    <property type="match status" value="1"/>
</dbReference>
<dbReference type="EMBL" id="LLZZ01000148">
    <property type="protein sequence ID" value="KTA99126.1"/>
    <property type="molecule type" value="Genomic_DNA"/>
</dbReference>
<evidence type="ECO:0000313" key="3">
    <source>
        <dbReference type="Proteomes" id="UP000054886"/>
    </source>
</evidence>
<dbReference type="CDD" id="cd04450">
    <property type="entry name" value="DEP_RGS7-like"/>
    <property type="match status" value="1"/>
</dbReference>